<evidence type="ECO:0000313" key="11">
    <source>
        <dbReference type="Proteomes" id="UP000314983"/>
    </source>
</evidence>
<dbReference type="GO" id="GO:0008593">
    <property type="term" value="P:regulation of Notch signaling pathway"/>
    <property type="evidence" value="ECO:0007669"/>
    <property type="project" value="Ensembl"/>
</dbReference>
<dbReference type="GO" id="GO:0005615">
    <property type="term" value="C:extracellular space"/>
    <property type="evidence" value="ECO:0007669"/>
    <property type="project" value="UniProtKB-UniRule"/>
</dbReference>
<dbReference type="InterPro" id="IPR020443">
    <property type="entry name" value="IL-10/19/20/24/26"/>
</dbReference>
<feature type="chain" id="PRO_5031596769" description="Interleukin family protein" evidence="9">
    <location>
        <begin position="23"/>
        <end position="180"/>
    </location>
</feature>
<dbReference type="InterPro" id="IPR000098">
    <property type="entry name" value="IL-10"/>
</dbReference>
<keyword evidence="6 9" id="KW-0732">Signal</keyword>
<comment type="subunit">
    <text evidence="3">Homodimer. Interacts with IL10RA and IL10RB.</text>
</comment>
<reference evidence="11" key="1">
    <citation type="journal article" date="2014" name="Science">
        <title>Nonhuman genetics. Genomic basis for the convergent evolution of electric organs.</title>
        <authorList>
            <person name="Gallant J.R."/>
            <person name="Traeger L.L."/>
            <person name="Volkening J.D."/>
            <person name="Moffett H."/>
            <person name="Chen P.H."/>
            <person name="Novina C.D."/>
            <person name="Phillips G.N.Jr."/>
            <person name="Anand R."/>
            <person name="Wells G.B."/>
            <person name="Pinch M."/>
            <person name="Guth R."/>
            <person name="Unguez G.A."/>
            <person name="Albert J.S."/>
            <person name="Zakon H.H."/>
            <person name="Samanta M.P."/>
            <person name="Sussman M.R."/>
        </authorList>
    </citation>
    <scope>NUCLEOTIDE SEQUENCE [LARGE SCALE GENOMIC DNA]</scope>
</reference>
<dbReference type="PRINTS" id="PR01294">
    <property type="entry name" value="INTRLEUKIN10"/>
</dbReference>
<dbReference type="Ensembl" id="ENSEEET00000038217.2">
    <property type="protein sequence ID" value="ENSEEEP00000037779.1"/>
    <property type="gene ID" value="ENSEEEG00000017960.2"/>
</dbReference>
<dbReference type="RefSeq" id="XP_026868710.1">
    <property type="nucleotide sequence ID" value="XM_027012909.2"/>
</dbReference>
<dbReference type="GeneID" id="113579162"/>
<dbReference type="GO" id="GO:0032496">
    <property type="term" value="P:response to lipopolysaccharide"/>
    <property type="evidence" value="ECO:0007669"/>
    <property type="project" value="Ensembl"/>
</dbReference>
<evidence type="ECO:0000256" key="7">
    <source>
        <dbReference type="ARBA" id="ARBA00023157"/>
    </source>
</evidence>
<dbReference type="STRING" id="8005.ENSEEEP00000037779"/>
<keyword evidence="7 8" id="KW-1015">Disulfide bond</keyword>
<dbReference type="OMA" id="CHRFFTC"/>
<comment type="function">
    <text evidence="9">Immune regulatory cytokine.</text>
</comment>
<dbReference type="Gene3D" id="1.20.1250.10">
    <property type="match status" value="1"/>
</dbReference>
<evidence type="ECO:0000256" key="3">
    <source>
        <dbReference type="ARBA" id="ARBA00011144"/>
    </source>
</evidence>
<protein>
    <recommendedName>
        <fullName evidence="9">Interleukin family protein</fullName>
    </recommendedName>
</protein>
<feature type="signal peptide" evidence="9">
    <location>
        <begin position="1"/>
        <end position="22"/>
    </location>
</feature>
<dbReference type="SMART" id="SM00188">
    <property type="entry name" value="IL10"/>
    <property type="match status" value="1"/>
</dbReference>
<name>A0A4W4GNF8_ELEEL</name>
<evidence type="ECO:0000256" key="2">
    <source>
        <dbReference type="ARBA" id="ARBA00008813"/>
    </source>
</evidence>
<keyword evidence="11" id="KW-1185">Reference proteome</keyword>
<evidence type="ECO:0000256" key="6">
    <source>
        <dbReference type="ARBA" id="ARBA00022729"/>
    </source>
</evidence>
<evidence type="ECO:0000256" key="4">
    <source>
        <dbReference type="ARBA" id="ARBA00022514"/>
    </source>
</evidence>
<comment type="subcellular location">
    <subcellularLocation>
        <location evidence="1 9">Secreted</location>
    </subcellularLocation>
</comment>
<dbReference type="GeneTree" id="ENSGT00950000183124"/>
<dbReference type="PANTHER" id="PTHR48482:SF5">
    <property type="entry name" value="INTERLEUKIN-10"/>
    <property type="match status" value="1"/>
</dbReference>
<dbReference type="GO" id="GO:0005125">
    <property type="term" value="F:cytokine activity"/>
    <property type="evidence" value="ECO:0007669"/>
    <property type="project" value="UniProtKB-UniRule"/>
</dbReference>
<dbReference type="SUPFAM" id="SSF47266">
    <property type="entry name" value="4-helical cytokines"/>
    <property type="match status" value="1"/>
</dbReference>
<dbReference type="GO" id="GO:0042742">
    <property type="term" value="P:defense response to bacterium"/>
    <property type="evidence" value="ECO:0007669"/>
    <property type="project" value="Ensembl"/>
</dbReference>
<dbReference type="GO" id="GO:0001817">
    <property type="term" value="P:regulation of cytokine production"/>
    <property type="evidence" value="ECO:0007669"/>
    <property type="project" value="UniProtKB-ARBA"/>
</dbReference>
<dbReference type="GO" id="GO:0006955">
    <property type="term" value="P:immune response"/>
    <property type="evidence" value="ECO:0007669"/>
    <property type="project" value="Ensembl"/>
</dbReference>
<dbReference type="GO" id="GO:1905298">
    <property type="term" value="P:regulation of intestinal epithelial cell development"/>
    <property type="evidence" value="ECO:0007669"/>
    <property type="project" value="Ensembl"/>
</dbReference>
<dbReference type="GO" id="GO:0050728">
    <property type="term" value="P:negative regulation of inflammatory response"/>
    <property type="evidence" value="ECO:0007669"/>
    <property type="project" value="Ensembl"/>
</dbReference>
<dbReference type="Pfam" id="PF00726">
    <property type="entry name" value="IL10"/>
    <property type="match status" value="1"/>
</dbReference>
<reference evidence="10" key="4">
    <citation type="submission" date="2025-08" db="UniProtKB">
        <authorList>
            <consortium name="Ensembl"/>
        </authorList>
    </citation>
    <scope>IDENTIFICATION</scope>
</reference>
<organism evidence="10 11">
    <name type="scientific">Electrophorus electricus</name>
    <name type="common">Electric eel</name>
    <name type="synonym">Gymnotus electricus</name>
    <dbReference type="NCBI Taxonomy" id="8005"/>
    <lineage>
        <taxon>Eukaryota</taxon>
        <taxon>Metazoa</taxon>
        <taxon>Chordata</taxon>
        <taxon>Craniata</taxon>
        <taxon>Vertebrata</taxon>
        <taxon>Euteleostomi</taxon>
        <taxon>Actinopterygii</taxon>
        <taxon>Neopterygii</taxon>
        <taxon>Teleostei</taxon>
        <taxon>Ostariophysi</taxon>
        <taxon>Gymnotiformes</taxon>
        <taxon>Gymnotoidei</taxon>
        <taxon>Gymnotidae</taxon>
        <taxon>Electrophorus</taxon>
    </lineage>
</organism>
<comment type="similarity">
    <text evidence="2 9">Belongs to the IL-10 family.</text>
</comment>
<feature type="disulfide bond" evidence="8">
    <location>
        <begin position="32"/>
        <end position="128"/>
    </location>
</feature>
<dbReference type="OrthoDB" id="9931894at2759"/>
<evidence type="ECO:0000256" key="9">
    <source>
        <dbReference type="RuleBase" id="RU368043"/>
    </source>
</evidence>
<evidence type="ECO:0000256" key="1">
    <source>
        <dbReference type="ARBA" id="ARBA00004613"/>
    </source>
</evidence>
<evidence type="ECO:0000256" key="5">
    <source>
        <dbReference type="ARBA" id="ARBA00022525"/>
    </source>
</evidence>
<keyword evidence="4 9" id="KW-0202">Cytokine</keyword>
<reference evidence="10" key="5">
    <citation type="submission" date="2025-09" db="UniProtKB">
        <authorList>
            <consortium name="Ensembl"/>
        </authorList>
    </citation>
    <scope>IDENTIFICATION</scope>
</reference>
<gene>
    <name evidence="10" type="primary">IL10</name>
</gene>
<keyword evidence="5 9" id="KW-0964">Secreted</keyword>
<dbReference type="AlphaFoldDB" id="A0A4W4GNF8"/>
<feature type="disulfide bond" evidence="8">
    <location>
        <begin position="81"/>
        <end position="134"/>
    </location>
</feature>
<evidence type="ECO:0000256" key="8">
    <source>
        <dbReference type="PIRSR" id="PIRSR620443-50"/>
    </source>
</evidence>
<sequence length="180" mass="20961">MLFSRALLLSLLTALLFEYARSKRINCKDKCCEFVEGFPVRLKHLRSSYSQIQDYYEENDDLETALLNRTVLENVKSPYGCHVMKEILYFYLETVLPTAALEVKSLYKKPIDAIGNIFLELKRELAKCRNYFACEKPFEISTIKDSYNQMAGKGLYKAMGELDLLFNYIENYLASKRQKA</sequence>
<proteinExistence type="inferred from homology"/>
<accession>A0A4W4GNF8</accession>
<reference evidence="10" key="3">
    <citation type="submission" date="2020-05" db="EMBL/GenBank/DDBJ databases">
        <title>Electrophorus electricus (electric eel) genome, fEleEle1, primary haplotype.</title>
        <authorList>
            <person name="Myers G."/>
            <person name="Meyer A."/>
            <person name="Fedrigo O."/>
            <person name="Formenti G."/>
            <person name="Rhie A."/>
            <person name="Tracey A."/>
            <person name="Sims Y."/>
            <person name="Jarvis E.D."/>
        </authorList>
    </citation>
    <scope>NUCLEOTIDE SEQUENCE [LARGE SCALE GENOMIC DNA]</scope>
</reference>
<evidence type="ECO:0000313" key="10">
    <source>
        <dbReference type="Ensembl" id="ENSEEEP00000037779.1"/>
    </source>
</evidence>
<dbReference type="InterPro" id="IPR009079">
    <property type="entry name" value="4_helix_cytokine-like_core"/>
</dbReference>
<dbReference type="Proteomes" id="UP000314983">
    <property type="component" value="Chromosome 20"/>
</dbReference>
<reference evidence="11" key="2">
    <citation type="journal article" date="2017" name="Sci. Adv.">
        <title>A tail of two voltages: Proteomic comparison of the three electric organs of the electric eel.</title>
        <authorList>
            <person name="Traeger L.L."/>
            <person name="Sabat G."/>
            <person name="Barrett-Wilt G.A."/>
            <person name="Wells G.B."/>
            <person name="Sussman M.R."/>
        </authorList>
    </citation>
    <scope>NUCLEOTIDE SEQUENCE [LARGE SCALE GENOMIC DNA]</scope>
</reference>
<dbReference type="PANTHER" id="PTHR48482">
    <property type="entry name" value="INTERLEUKIN-19-RELATED"/>
    <property type="match status" value="1"/>
</dbReference>